<dbReference type="Proteomes" id="UP000198345">
    <property type="component" value="Unassembled WGS sequence"/>
</dbReference>
<comment type="caution">
    <text evidence="1">The sequence shown here is derived from an EMBL/GenBank/DDBJ whole genome shotgun (WGS) entry which is preliminary data.</text>
</comment>
<evidence type="ECO:0008006" key="3">
    <source>
        <dbReference type="Google" id="ProtNLM"/>
    </source>
</evidence>
<sequence>MKKIYFFLDKLLKRVKIRVVSFFEKRIFALKVILKCNNMSLKLDSVKNGKTPDKEVVWIEVTSNTNLKGYALVDKTFDSEEKVSNEFRHVFFFPDVIVEKGDWVAVTTGVGKNKTSSVGGLKFHWIYWQSDKCVWNDAGGDNAWLIKYTIENKIQVPPVINN</sequence>
<dbReference type="EMBL" id="MUGW01000055">
    <property type="protein sequence ID" value="OXA84860.1"/>
    <property type="molecule type" value="Genomic_DNA"/>
</dbReference>
<proteinExistence type="predicted"/>
<name>A0A226GU57_9FLAO</name>
<accession>A0A226GU57</accession>
<dbReference type="RefSeq" id="WP_089051708.1">
    <property type="nucleotide sequence ID" value="NZ_FXTV01000007.1"/>
</dbReference>
<reference evidence="1 2" key="1">
    <citation type="submission" date="2016-11" db="EMBL/GenBank/DDBJ databases">
        <title>Whole genomes of Flavobacteriaceae.</title>
        <authorList>
            <person name="Stine C."/>
            <person name="Li C."/>
            <person name="Tadesse D."/>
        </authorList>
    </citation>
    <scope>NUCLEOTIDE SEQUENCE [LARGE SCALE GENOMIC DNA]</scope>
    <source>
        <strain evidence="1 2">DSM 18292</strain>
    </source>
</reference>
<evidence type="ECO:0000313" key="1">
    <source>
        <dbReference type="EMBL" id="OXA84860.1"/>
    </source>
</evidence>
<gene>
    <name evidence="1" type="ORF">B0A66_20445</name>
</gene>
<organism evidence="1 2">
    <name type="scientific">Flavobacterium hercynium</name>
    <dbReference type="NCBI Taxonomy" id="387094"/>
    <lineage>
        <taxon>Bacteria</taxon>
        <taxon>Pseudomonadati</taxon>
        <taxon>Bacteroidota</taxon>
        <taxon>Flavobacteriia</taxon>
        <taxon>Flavobacteriales</taxon>
        <taxon>Flavobacteriaceae</taxon>
        <taxon>Flavobacterium</taxon>
    </lineage>
</organism>
<keyword evidence="2" id="KW-1185">Reference proteome</keyword>
<evidence type="ECO:0000313" key="2">
    <source>
        <dbReference type="Proteomes" id="UP000198345"/>
    </source>
</evidence>
<protein>
    <recommendedName>
        <fullName evidence="3">YopX protein domain-containing protein</fullName>
    </recommendedName>
</protein>
<dbReference type="AlphaFoldDB" id="A0A226GU57"/>